<feature type="compositionally biased region" description="Pro residues" evidence="1">
    <location>
        <begin position="723"/>
        <end position="735"/>
    </location>
</feature>
<feature type="chain" id="PRO_5026262567" description="Telomere replication protein EST3" evidence="2">
    <location>
        <begin position="20"/>
        <end position="1144"/>
    </location>
</feature>
<sequence>MSWLASWLEVLTAEHILLADSWCRDRAKETQKQILSAAEREWAGIYEDNGSCIDSIDETIPERNSNLQVLEKHPLTLTDGAASIEATLTPDCQRDLCARYPGKRVSSAYPNCVIAVRKYTIRYTPYGPPRSHLTLILHAIDWKGEGAEKRTGYKHISACDQVRSALQRLWKTRLAADRRCFLSEPDDEPTMAAPGRPADAQGGSEDSTNTQMPFGTQVAQEQVFAGNTRQEESRADMPNPQDTQKAQLLSLLHRTGSRDAAPHLPSVAPVAPSAGGFTRTKTSDVRRDVGAPAAASRTPILPGRPDRFLRDPVNSSRPGSPRVHGQHTLPARLADDRRNRSLETQVDDEPPPMSDKPLFEPTSSELAEDDLVDEEPEWLQGCRPTCGSAIAPTKQRTLLTKAECWQKPEAGYRFPDANIPIEILRDLKEHARNNMIQEPSSPIGPHDDDEQLSDAGDLDADVDAGADEDEDAEMSSSQISWPISPAPQSPKRQGLPPDSSLEVDNNKNARVIPHAQAIDQRKPEPVIIGSSNETVDPPSSPPVMEQNNDSDEEMELELPRGLDESPKRDTRTSAPRLVQPAPAVQVKETPHAKEKIGVAVPPVGQQTSSGEPKDTSSTSVIYCTYKNANSSGEKEALETVAQQLPPASATLAPQMFETFAQAHAEASLSQRSKHVHFPSAGASDIFMENAPPEIPRGSKPPERQHEGIGTQELDDNVRVALPEPSPISPQRPPPDLSSSKEKAVELMHANSSEQIRARTDISQVAHMKRKLDTSPSKKPKRSSKRRQIKIVDFDGDSPPPPIRYKDTELHRARQEVLNRFRPELDTVFQKFKAAYPEYTGSTQHFMGQCKQMYKLDLEDKMVPKWQWDDFVIRNSTDYKHYLLQCSEEGEDPEPYYRFYKDNMRDTLYSKSVLKNRKTLLSALDELGDPIIAGKPTSTISTYSALPRASAAPTVSTAPVTLVAPTAPAVAVPPVTLVPSSIGDPARKPSRKSLPWDSNLPKGSSTNRDNSASGDRSRLSLPNSTNKAQPTPHVNPPLRHTPLQSAPASKPSTGQATRKTHLQSGTSTLTSRTSTGSSATKRPVDLSKIPTEPTGDFYRDYFFAYQRKMASTGSTVAESKKEWPDNMAVRPKAEVPRKKGHDVLE</sequence>
<feature type="compositionally biased region" description="Basic residues" evidence="1">
    <location>
        <begin position="777"/>
        <end position="788"/>
    </location>
</feature>
<feature type="compositionally biased region" description="Basic and acidic residues" evidence="1">
    <location>
        <begin position="557"/>
        <end position="571"/>
    </location>
</feature>
<feature type="compositionally biased region" description="Polar residues" evidence="1">
    <location>
        <begin position="1041"/>
        <end position="1056"/>
    </location>
</feature>
<feature type="region of interest" description="Disordered" evidence="1">
    <location>
        <begin position="436"/>
        <end position="617"/>
    </location>
</feature>
<feature type="compositionally biased region" description="Acidic residues" evidence="1">
    <location>
        <begin position="447"/>
        <end position="473"/>
    </location>
</feature>
<proteinExistence type="predicted"/>
<name>A0A6G1JP23_9PLEO</name>
<dbReference type="OrthoDB" id="3538943at2759"/>
<feature type="region of interest" description="Disordered" evidence="1">
    <location>
        <begin position="183"/>
        <end position="212"/>
    </location>
</feature>
<keyword evidence="4" id="KW-1185">Reference proteome</keyword>
<feature type="compositionally biased region" description="Polar residues" evidence="1">
    <location>
        <begin position="1000"/>
        <end position="1028"/>
    </location>
</feature>
<dbReference type="Proteomes" id="UP000799291">
    <property type="component" value="Unassembled WGS sequence"/>
</dbReference>
<evidence type="ECO:0000256" key="2">
    <source>
        <dbReference type="SAM" id="SignalP"/>
    </source>
</evidence>
<gene>
    <name evidence="3" type="ORF">K458DRAFT_411615</name>
</gene>
<feature type="compositionally biased region" description="Basic and acidic residues" evidence="1">
    <location>
        <begin position="1130"/>
        <end position="1144"/>
    </location>
</feature>
<feature type="compositionally biased region" description="Low complexity" evidence="1">
    <location>
        <begin position="1063"/>
        <end position="1079"/>
    </location>
</feature>
<feature type="region of interest" description="Disordered" evidence="1">
    <location>
        <begin position="258"/>
        <end position="363"/>
    </location>
</feature>
<feature type="region of interest" description="Disordered" evidence="1">
    <location>
        <begin position="664"/>
        <end position="802"/>
    </location>
</feature>
<dbReference type="EMBL" id="MU005569">
    <property type="protein sequence ID" value="KAF2691913.1"/>
    <property type="molecule type" value="Genomic_DNA"/>
</dbReference>
<evidence type="ECO:0000313" key="4">
    <source>
        <dbReference type="Proteomes" id="UP000799291"/>
    </source>
</evidence>
<evidence type="ECO:0008006" key="5">
    <source>
        <dbReference type="Google" id="ProtNLM"/>
    </source>
</evidence>
<feature type="region of interest" description="Disordered" evidence="1">
    <location>
        <begin position="1112"/>
        <end position="1144"/>
    </location>
</feature>
<reference evidence="3" key="1">
    <citation type="journal article" date="2020" name="Stud. Mycol.">
        <title>101 Dothideomycetes genomes: a test case for predicting lifestyles and emergence of pathogens.</title>
        <authorList>
            <person name="Haridas S."/>
            <person name="Albert R."/>
            <person name="Binder M."/>
            <person name="Bloem J."/>
            <person name="Labutti K."/>
            <person name="Salamov A."/>
            <person name="Andreopoulos B."/>
            <person name="Baker S."/>
            <person name="Barry K."/>
            <person name="Bills G."/>
            <person name="Bluhm B."/>
            <person name="Cannon C."/>
            <person name="Castanera R."/>
            <person name="Culley D."/>
            <person name="Daum C."/>
            <person name="Ezra D."/>
            <person name="Gonzalez J."/>
            <person name="Henrissat B."/>
            <person name="Kuo A."/>
            <person name="Liang C."/>
            <person name="Lipzen A."/>
            <person name="Lutzoni F."/>
            <person name="Magnuson J."/>
            <person name="Mondo S."/>
            <person name="Nolan M."/>
            <person name="Ohm R."/>
            <person name="Pangilinan J."/>
            <person name="Park H.-J."/>
            <person name="Ramirez L."/>
            <person name="Alfaro M."/>
            <person name="Sun H."/>
            <person name="Tritt A."/>
            <person name="Yoshinaga Y."/>
            <person name="Zwiers L.-H."/>
            <person name="Turgeon B."/>
            <person name="Goodwin S."/>
            <person name="Spatafora J."/>
            <person name="Crous P."/>
            <person name="Grigoriev I."/>
        </authorList>
    </citation>
    <scope>NUCLEOTIDE SEQUENCE</scope>
    <source>
        <strain evidence="3">CBS 122367</strain>
    </source>
</reference>
<feature type="compositionally biased region" description="Polar residues" evidence="1">
    <location>
        <begin position="604"/>
        <end position="617"/>
    </location>
</feature>
<accession>A0A6G1JP23</accession>
<feature type="region of interest" description="Disordered" evidence="1">
    <location>
        <begin position="974"/>
        <end position="1087"/>
    </location>
</feature>
<evidence type="ECO:0000313" key="3">
    <source>
        <dbReference type="EMBL" id="KAF2691913.1"/>
    </source>
</evidence>
<protein>
    <recommendedName>
        <fullName evidence="5">Telomere replication protein EST3</fullName>
    </recommendedName>
</protein>
<feature type="signal peptide" evidence="2">
    <location>
        <begin position="1"/>
        <end position="19"/>
    </location>
</feature>
<keyword evidence="2" id="KW-0732">Signal</keyword>
<organism evidence="3 4">
    <name type="scientific">Lentithecium fluviatile CBS 122367</name>
    <dbReference type="NCBI Taxonomy" id="1168545"/>
    <lineage>
        <taxon>Eukaryota</taxon>
        <taxon>Fungi</taxon>
        <taxon>Dikarya</taxon>
        <taxon>Ascomycota</taxon>
        <taxon>Pezizomycotina</taxon>
        <taxon>Dothideomycetes</taxon>
        <taxon>Pleosporomycetidae</taxon>
        <taxon>Pleosporales</taxon>
        <taxon>Massarineae</taxon>
        <taxon>Lentitheciaceae</taxon>
        <taxon>Lentithecium</taxon>
    </lineage>
</organism>
<dbReference type="AlphaFoldDB" id="A0A6G1JP23"/>
<evidence type="ECO:0000256" key="1">
    <source>
        <dbReference type="SAM" id="MobiDB-lite"/>
    </source>
</evidence>